<sequence>MAFFTANGRLRRRDYFFRVLGLNALVFGIYAVPGLLYKADVPPGVALASLAGIAAVLYLTVVQSLLRLHDLDLRGWWFLVAFLPVVSYVLGAGMQLVQGTIGPNRFGLDPKRPLLLPAAPIASLPDAPLSEAEGDEQ</sequence>
<keyword evidence="1" id="KW-0812">Transmembrane</keyword>
<organism evidence="2 3">
    <name type="scientific">Hymenobacter ruricola</name>
    <dbReference type="NCBI Taxonomy" id="2791023"/>
    <lineage>
        <taxon>Bacteria</taxon>
        <taxon>Pseudomonadati</taxon>
        <taxon>Bacteroidota</taxon>
        <taxon>Cytophagia</taxon>
        <taxon>Cytophagales</taxon>
        <taxon>Hymenobacteraceae</taxon>
        <taxon>Hymenobacter</taxon>
    </lineage>
</organism>
<protein>
    <submittedName>
        <fullName evidence="2">DUF805 domain-containing protein</fullName>
    </submittedName>
</protein>
<dbReference type="Pfam" id="PF05656">
    <property type="entry name" value="DUF805"/>
    <property type="match status" value="1"/>
</dbReference>
<feature type="transmembrane region" description="Helical" evidence="1">
    <location>
        <begin position="45"/>
        <end position="66"/>
    </location>
</feature>
<dbReference type="RefSeq" id="WP_196293982.1">
    <property type="nucleotide sequence ID" value="NZ_JADQDM010000008.1"/>
</dbReference>
<dbReference type="Proteomes" id="UP000618931">
    <property type="component" value="Unassembled WGS sequence"/>
</dbReference>
<accession>A0ABS0I6F0</accession>
<dbReference type="PANTHER" id="PTHR34980">
    <property type="entry name" value="INNER MEMBRANE PROTEIN-RELATED-RELATED"/>
    <property type="match status" value="1"/>
</dbReference>
<evidence type="ECO:0000256" key="1">
    <source>
        <dbReference type="SAM" id="Phobius"/>
    </source>
</evidence>
<evidence type="ECO:0000313" key="2">
    <source>
        <dbReference type="EMBL" id="MBF9222533.1"/>
    </source>
</evidence>
<feature type="transmembrane region" description="Helical" evidence="1">
    <location>
        <begin position="15"/>
        <end position="33"/>
    </location>
</feature>
<reference evidence="2 3" key="1">
    <citation type="submission" date="2020-11" db="EMBL/GenBank/DDBJ databases">
        <authorList>
            <person name="Kim M.K."/>
        </authorList>
    </citation>
    <scope>NUCLEOTIDE SEQUENCE [LARGE SCALE GENOMIC DNA]</scope>
    <source>
        <strain evidence="2 3">BT662</strain>
    </source>
</reference>
<keyword evidence="3" id="KW-1185">Reference proteome</keyword>
<dbReference type="EMBL" id="JADQDM010000008">
    <property type="protein sequence ID" value="MBF9222533.1"/>
    <property type="molecule type" value="Genomic_DNA"/>
</dbReference>
<gene>
    <name evidence="2" type="ORF">I2H31_15625</name>
</gene>
<dbReference type="InterPro" id="IPR008523">
    <property type="entry name" value="DUF805"/>
</dbReference>
<comment type="caution">
    <text evidence="2">The sequence shown here is derived from an EMBL/GenBank/DDBJ whole genome shotgun (WGS) entry which is preliminary data.</text>
</comment>
<feature type="transmembrane region" description="Helical" evidence="1">
    <location>
        <begin position="78"/>
        <end position="97"/>
    </location>
</feature>
<name>A0ABS0I6F0_9BACT</name>
<evidence type="ECO:0000313" key="3">
    <source>
        <dbReference type="Proteomes" id="UP000618931"/>
    </source>
</evidence>
<dbReference type="PANTHER" id="PTHR34980:SF3">
    <property type="entry name" value="BLR8105 PROTEIN"/>
    <property type="match status" value="1"/>
</dbReference>
<keyword evidence="1" id="KW-0472">Membrane</keyword>
<proteinExistence type="predicted"/>
<keyword evidence="1" id="KW-1133">Transmembrane helix</keyword>